<keyword evidence="6" id="KW-1185">Reference proteome</keyword>
<organism evidence="6 7">
    <name type="scientific">Angiostrongylus cantonensis</name>
    <name type="common">Rat lungworm</name>
    <dbReference type="NCBI Taxonomy" id="6313"/>
    <lineage>
        <taxon>Eukaryota</taxon>
        <taxon>Metazoa</taxon>
        <taxon>Ecdysozoa</taxon>
        <taxon>Nematoda</taxon>
        <taxon>Chromadorea</taxon>
        <taxon>Rhabditida</taxon>
        <taxon>Rhabditina</taxon>
        <taxon>Rhabditomorpha</taxon>
        <taxon>Strongyloidea</taxon>
        <taxon>Metastrongylidae</taxon>
        <taxon>Angiostrongylus</taxon>
    </lineage>
</organism>
<name>A0A0K0D962_ANGCA</name>
<evidence type="ECO:0000313" key="6">
    <source>
        <dbReference type="Proteomes" id="UP000035642"/>
    </source>
</evidence>
<dbReference type="Pfam" id="PF10475">
    <property type="entry name" value="Vps54_N"/>
    <property type="match status" value="1"/>
</dbReference>
<dbReference type="GO" id="GO:0042147">
    <property type="term" value="P:retrograde transport, endosome to Golgi"/>
    <property type="evidence" value="ECO:0007669"/>
    <property type="project" value="InterPro"/>
</dbReference>
<dbReference type="PANTHER" id="PTHR13258">
    <property type="entry name" value="SYNDETIN"/>
    <property type="match status" value="1"/>
</dbReference>
<dbReference type="AlphaFoldDB" id="A0A0K0D962"/>
<dbReference type="STRING" id="6313.A0A0K0D962"/>
<keyword evidence="2" id="KW-0653">Protein transport</keyword>
<evidence type="ECO:0000256" key="2">
    <source>
        <dbReference type="ARBA" id="ARBA00022927"/>
    </source>
</evidence>
<dbReference type="GO" id="GO:0015031">
    <property type="term" value="P:protein transport"/>
    <property type="evidence" value="ECO:0007669"/>
    <property type="project" value="UniProtKB-KW"/>
</dbReference>
<accession>A0A0K0D962</accession>
<feature type="domain" description="Syndetin C-terminal" evidence="4">
    <location>
        <begin position="450"/>
        <end position="564"/>
    </location>
</feature>
<keyword evidence="1" id="KW-0813">Transport</keyword>
<reference evidence="7" key="2">
    <citation type="submission" date="2017-02" db="UniProtKB">
        <authorList>
            <consortium name="WormBaseParasite"/>
        </authorList>
    </citation>
    <scope>IDENTIFICATION</scope>
</reference>
<dbReference type="Proteomes" id="UP000035642">
    <property type="component" value="Unassembled WGS sequence"/>
</dbReference>
<dbReference type="GO" id="GO:0005829">
    <property type="term" value="C:cytosol"/>
    <property type="evidence" value="ECO:0007669"/>
    <property type="project" value="GOC"/>
</dbReference>
<dbReference type="InterPro" id="IPR040047">
    <property type="entry name" value="VPS50"/>
</dbReference>
<dbReference type="WBParaSite" id="ACAC_0000663301-mRNA-1">
    <property type="protein sequence ID" value="ACAC_0000663301-mRNA-1"/>
    <property type="gene ID" value="ACAC_0000663301"/>
</dbReference>
<dbReference type="GO" id="GO:0000149">
    <property type="term" value="F:SNARE binding"/>
    <property type="evidence" value="ECO:0007669"/>
    <property type="project" value="TreeGrafter"/>
</dbReference>
<proteinExistence type="predicted"/>
<feature type="domain" description="Vacuolar protein sorting-associated protein 54 N-terminal" evidence="5">
    <location>
        <begin position="4"/>
        <end position="156"/>
    </location>
</feature>
<sequence>MSVFKSGNFPVAIRLCLEAKEAANTYHHFSCVSDLMTKLVGSTNLIEGALDEALSTFTMVFDQDQYVLVYSALTMLNKVELASRKLVNHFVTTLRKSSRKIVEEHCISDHCLVNVAEMSYEALCERIVPEHIVSTVRELCYVMCKILTIYHAILRFHNEDDERRRLGNLTEDTSIGVVMNYMISSLSGVFHVALSALRSLLCCQDFSSLKFEELLDIVDMTKRFHDFGHRFFGDSSDEIAVSLEKQAIAYFVHYHLERVEELRVFLENECFTLCPVPNQFTIFDLQIAQLTFGCYVAVRVAFRHVDFLQSQLSESMIDSRSFLALYMSQLHDNRYSQITMFFGFDGCEVDESHVKIKTVLADIVGRLLFDETRPTNKLFEESVRFVTPKLCAGLDLSHFDQLYGIAERIVAVESVEFVARQLYLVRPVVESLLAKPSEKVSWSLDRFYGNDFEEFSLRLECATKNIHLSDSVRTLLWEQTIFYTFKALVQGYCESGRCSTEGRALMQLDFQHLFSIICHQWYQFLQLEPICGLHPIPHCAFVEEYIKAFYLSENGLEEWIHKHSVSKMATIPSFCLCYLLFFSSSFVRQCAQFVIRF</sequence>
<dbReference type="PANTHER" id="PTHR13258:SF0">
    <property type="entry name" value="SYNDETIN"/>
    <property type="match status" value="1"/>
</dbReference>
<dbReference type="InterPro" id="IPR019514">
    <property type="entry name" value="Syndetin_C"/>
</dbReference>
<evidence type="ECO:0000256" key="3">
    <source>
        <dbReference type="ARBA" id="ARBA00023054"/>
    </source>
</evidence>
<keyword evidence="3" id="KW-0175">Coiled coil</keyword>
<dbReference type="InterPro" id="IPR019515">
    <property type="entry name" value="VPS54_N"/>
</dbReference>
<evidence type="ECO:0000256" key="1">
    <source>
        <dbReference type="ARBA" id="ARBA00022448"/>
    </source>
</evidence>
<evidence type="ECO:0000259" key="5">
    <source>
        <dbReference type="Pfam" id="PF10475"/>
    </source>
</evidence>
<dbReference type="Pfam" id="PF10474">
    <property type="entry name" value="Syndetin_C"/>
    <property type="match status" value="1"/>
</dbReference>
<evidence type="ECO:0000313" key="7">
    <source>
        <dbReference type="WBParaSite" id="ACAC_0000663301-mRNA-1"/>
    </source>
</evidence>
<reference evidence="6" key="1">
    <citation type="submission" date="2012-09" db="EMBL/GenBank/DDBJ databases">
        <authorList>
            <person name="Martin A.A."/>
        </authorList>
    </citation>
    <scope>NUCLEOTIDE SEQUENCE</scope>
</reference>
<dbReference type="GO" id="GO:1990745">
    <property type="term" value="C:EARP complex"/>
    <property type="evidence" value="ECO:0007669"/>
    <property type="project" value="InterPro"/>
</dbReference>
<evidence type="ECO:0000259" key="4">
    <source>
        <dbReference type="Pfam" id="PF10474"/>
    </source>
</evidence>
<protein>
    <submittedName>
        <fullName evidence="7">Separase</fullName>
    </submittedName>
</protein>
<dbReference type="GO" id="GO:0032456">
    <property type="term" value="P:endocytic recycling"/>
    <property type="evidence" value="ECO:0007669"/>
    <property type="project" value="InterPro"/>
</dbReference>